<dbReference type="UniPathway" id="UPA00569"/>
<dbReference type="Gene3D" id="3.40.605.10">
    <property type="entry name" value="Aldehyde Dehydrogenase, Chain A, domain 1"/>
    <property type="match status" value="1"/>
</dbReference>
<evidence type="ECO:0000256" key="8">
    <source>
        <dbReference type="ARBA" id="ARBA00049412"/>
    </source>
</evidence>
<evidence type="ECO:0000256" key="4">
    <source>
        <dbReference type="ARBA" id="ARBA00013020"/>
    </source>
</evidence>
<keyword evidence="6" id="KW-0560">Oxidoreductase</keyword>
<dbReference type="Proteomes" id="UP000184423">
    <property type="component" value="Unassembled WGS sequence"/>
</dbReference>
<evidence type="ECO:0000256" key="1">
    <source>
        <dbReference type="ARBA" id="ARBA00003277"/>
    </source>
</evidence>
<reference evidence="10" key="1">
    <citation type="submission" date="2016-11" db="EMBL/GenBank/DDBJ databases">
        <authorList>
            <person name="Varghese N."/>
            <person name="Submissions S."/>
        </authorList>
    </citation>
    <scope>NUCLEOTIDE SEQUENCE [LARGE SCALE GENOMIC DNA]</scope>
    <source>
        <strain evidence="10">DSM 10124</strain>
    </source>
</reference>
<dbReference type="Pfam" id="PF05893">
    <property type="entry name" value="LuxC"/>
    <property type="match status" value="1"/>
</dbReference>
<evidence type="ECO:0000256" key="3">
    <source>
        <dbReference type="ARBA" id="ARBA00010915"/>
    </source>
</evidence>
<comment type="similarity">
    <text evidence="3">Belongs to the LuxC family.</text>
</comment>
<protein>
    <recommendedName>
        <fullName evidence="4">long-chain-fatty-acyl-CoA reductase</fullName>
        <ecNumber evidence="4">1.2.1.50</ecNumber>
    </recommendedName>
</protein>
<evidence type="ECO:0000256" key="5">
    <source>
        <dbReference type="ARBA" id="ARBA00022857"/>
    </source>
</evidence>
<proteinExistence type="inferred from homology"/>
<evidence type="ECO:0000256" key="6">
    <source>
        <dbReference type="ARBA" id="ARBA00023002"/>
    </source>
</evidence>
<comment type="catalytic activity">
    <reaction evidence="8">
        <text>a long-chain fatty aldehyde + NADP(+) + CoA = a long-chain fatty acyl-CoA + NADPH + H(+)</text>
        <dbReference type="Rhea" id="RHEA:15437"/>
        <dbReference type="ChEBI" id="CHEBI:15378"/>
        <dbReference type="ChEBI" id="CHEBI:17176"/>
        <dbReference type="ChEBI" id="CHEBI:57287"/>
        <dbReference type="ChEBI" id="CHEBI:57783"/>
        <dbReference type="ChEBI" id="CHEBI:58349"/>
        <dbReference type="ChEBI" id="CHEBI:83139"/>
        <dbReference type="EC" id="1.2.1.50"/>
    </reaction>
</comment>
<dbReference type="EMBL" id="FQVG01000015">
    <property type="protein sequence ID" value="SHE76949.1"/>
    <property type="molecule type" value="Genomic_DNA"/>
</dbReference>
<sequence length="441" mass="51146">MEIIKRDYNGCVVDVAVYDISDIKSEVLRLKENKNKAHNIKTEETLNILDLCAKKWLDRDYSKKHVEQLARITNQSEEMVLFELQHTMQGLLKENTKKLIEEELRREDILDNWVSTHYGLVHRQPRGLVFHNVSGNAFIVVPISIAMGLISKNVNIVKVSKDEPYFANVFYKSLMEIDESIKERLSIVYFDSSSSDIYEYIVSNSDCVVHWGGKTSRDYMANLCAKHSVHFIEHGPKISFEVIDKQPSIEEIRGIAIDMSLWEQKACLSPRIVFLNTAIDKEQFLEQFKSCLEEINEVLPKGYYDYFSSIKILQDRQSLFLKNIDNPKFNMFCSKNSDYTIVYSEDFPKNNEVDMCFGRFIYVCPYKNKEEVINYINTYLKGYLQTMGYCGDDLEFIEQVTLCGVSIVTKLGEMSLHKNGTSHDGIYNLSELTYVVSYQKD</sequence>
<dbReference type="Gene3D" id="3.40.309.10">
    <property type="entry name" value="Aldehyde Dehydrogenase, Chain A, domain 2"/>
    <property type="match status" value="1"/>
</dbReference>
<dbReference type="AlphaFoldDB" id="A0A1M4W6X4"/>
<dbReference type="PIRSF" id="PIRSF009414">
    <property type="entry name" value="LuxC"/>
    <property type="match status" value="1"/>
</dbReference>
<dbReference type="EC" id="1.2.1.50" evidence="4"/>
<gene>
    <name evidence="9" type="ORF">SAMN02746091_01085</name>
</gene>
<dbReference type="InterPro" id="IPR008670">
    <property type="entry name" value="CoA_reduct_LuxC"/>
</dbReference>
<dbReference type="SUPFAM" id="SSF53720">
    <property type="entry name" value="ALDH-like"/>
    <property type="match status" value="1"/>
</dbReference>
<comment type="pathway">
    <text evidence="2">Lipid metabolism; fatty acid reduction for biolumincescence.</text>
</comment>
<organism evidence="9 10">
    <name type="scientific">Caloramator proteoclasticus DSM 10124</name>
    <dbReference type="NCBI Taxonomy" id="1121262"/>
    <lineage>
        <taxon>Bacteria</taxon>
        <taxon>Bacillati</taxon>
        <taxon>Bacillota</taxon>
        <taxon>Clostridia</taxon>
        <taxon>Eubacteriales</taxon>
        <taxon>Clostridiaceae</taxon>
        <taxon>Caloramator</taxon>
    </lineage>
</organism>
<dbReference type="GO" id="GO:0008218">
    <property type="term" value="P:bioluminescence"/>
    <property type="evidence" value="ECO:0007669"/>
    <property type="project" value="UniProtKB-KW"/>
</dbReference>
<dbReference type="InterPro" id="IPR016162">
    <property type="entry name" value="Ald_DH_N"/>
</dbReference>
<dbReference type="GO" id="GO:0003995">
    <property type="term" value="F:acyl-CoA dehydrogenase activity"/>
    <property type="evidence" value="ECO:0007669"/>
    <property type="project" value="InterPro"/>
</dbReference>
<keyword evidence="10" id="KW-1185">Reference proteome</keyword>
<evidence type="ECO:0000256" key="7">
    <source>
        <dbReference type="ARBA" id="ARBA00023223"/>
    </source>
</evidence>
<accession>A0A1M4W6X4</accession>
<keyword evidence="5" id="KW-0521">NADP</keyword>
<evidence type="ECO:0000256" key="2">
    <source>
        <dbReference type="ARBA" id="ARBA00004908"/>
    </source>
</evidence>
<evidence type="ECO:0000313" key="10">
    <source>
        <dbReference type="Proteomes" id="UP000184423"/>
    </source>
</evidence>
<evidence type="ECO:0000313" key="9">
    <source>
        <dbReference type="EMBL" id="SHE76949.1"/>
    </source>
</evidence>
<dbReference type="InterPro" id="IPR016163">
    <property type="entry name" value="Ald_DH_C"/>
</dbReference>
<name>A0A1M4W6X4_9CLOT</name>
<comment type="function">
    <text evidence="1">LuxC is the fatty acid reductase enzyme responsible for synthesis of the aldehyde substrate for the luminescent reaction catalyzed by luciferase.</text>
</comment>
<dbReference type="InterPro" id="IPR016161">
    <property type="entry name" value="Ald_DH/histidinol_DH"/>
</dbReference>
<dbReference type="GO" id="GO:0050062">
    <property type="term" value="F:long-chain-fatty-acyl-CoA reductase activity"/>
    <property type="evidence" value="ECO:0007669"/>
    <property type="project" value="UniProtKB-EC"/>
</dbReference>
<keyword evidence="7" id="KW-0455">Luminescence</keyword>